<feature type="region of interest" description="Disordered" evidence="1">
    <location>
        <begin position="112"/>
        <end position="148"/>
    </location>
</feature>
<dbReference type="InterPro" id="IPR027417">
    <property type="entry name" value="P-loop_NTPase"/>
</dbReference>
<dbReference type="InterPro" id="IPR014001">
    <property type="entry name" value="Helicase_ATP-bd"/>
</dbReference>
<dbReference type="InterPro" id="IPR044754">
    <property type="entry name" value="Isw1/2_DEXHc"/>
</dbReference>
<dbReference type="InterPro" id="IPR000330">
    <property type="entry name" value="SNF2_N"/>
</dbReference>
<dbReference type="OrthoDB" id="5857104at2759"/>
<gene>
    <name evidence="2" type="ORF">QR98_0002300</name>
</gene>
<name>A0A131ZUR7_SARSC</name>
<dbReference type="Pfam" id="PF00176">
    <property type="entry name" value="SNF2-rel_dom"/>
    <property type="match status" value="1"/>
</dbReference>
<evidence type="ECO:0000313" key="3">
    <source>
        <dbReference type="Proteomes" id="UP000616769"/>
    </source>
</evidence>
<dbReference type="GO" id="GO:0005524">
    <property type="term" value="F:ATP binding"/>
    <property type="evidence" value="ECO:0007669"/>
    <property type="project" value="InterPro"/>
</dbReference>
<dbReference type="AlphaFoldDB" id="A0A131ZUR7"/>
<comment type="caution">
    <text evidence="2">The sequence shown here is derived from an EMBL/GenBank/DDBJ whole genome shotgun (WGS) entry which is preliminary data.</text>
</comment>
<dbReference type="Gene3D" id="3.40.50.10810">
    <property type="entry name" value="Tandem AAA-ATPase domain"/>
    <property type="match status" value="1"/>
</dbReference>
<dbReference type="PANTHER" id="PTHR10799">
    <property type="entry name" value="SNF2/RAD54 HELICASE FAMILY"/>
    <property type="match status" value="1"/>
</dbReference>
<dbReference type="CDD" id="cd17997">
    <property type="entry name" value="DEXHc_SMARCA1_SMARCA5"/>
    <property type="match status" value="1"/>
</dbReference>
<dbReference type="Gene3D" id="3.40.50.300">
    <property type="entry name" value="P-loop containing nucleotide triphosphate hydrolases"/>
    <property type="match status" value="1"/>
</dbReference>
<dbReference type="VEuPathDB" id="VectorBase:SSCA000937"/>
<feature type="compositionally biased region" description="Low complexity" evidence="1">
    <location>
        <begin position="112"/>
        <end position="121"/>
    </location>
</feature>
<feature type="non-terminal residue" evidence="2">
    <location>
        <position position="468"/>
    </location>
</feature>
<evidence type="ECO:0000256" key="1">
    <source>
        <dbReference type="SAM" id="MobiDB-lite"/>
    </source>
</evidence>
<dbReference type="Proteomes" id="UP000616769">
    <property type="component" value="Unassembled WGS sequence"/>
</dbReference>
<reference evidence="2 3" key="1">
    <citation type="journal article" date="2015" name="Parasit. Vectors">
        <title>Draft genome of the scabies mite.</title>
        <authorList>
            <person name="Rider S.D.Jr."/>
            <person name="Morgan M.S."/>
            <person name="Arlian L.G."/>
        </authorList>
    </citation>
    <scope>NUCLEOTIDE SEQUENCE [LARGE SCALE GENOMIC DNA]</scope>
    <source>
        <strain evidence="2">Arlian Lab</strain>
    </source>
</reference>
<dbReference type="SUPFAM" id="SSF52540">
    <property type="entry name" value="P-loop containing nucleoside triphosphate hydrolases"/>
    <property type="match status" value="2"/>
</dbReference>
<sequence length="468" mass="53603">MDDSIKEESDPIEDVEMKSEAETKPNRPSTNGRVNGNASMEEDEEVDDNSKADSNEPDDSQSTTPAESAVDEFNKMINSDFDAHLKEDRSKRFDYLLKQTEIFSHFMTTGVTASTDSTTASKRGRKPKPKAEAPAGDHRHRMTEQEEDEELLSATKKPLGFFRFETSPTYVKNGQMRDYQIRGLNWMISLMENGINGILADEMGLGKTLQTISLLGYMKHYKNGAGPHMVISPKSTLTNWMNEIKKWCPTLKPVCLIGNQEARNEIIRDVLMGPPNSFDVVVTSYEMVIKEKAVLKKFQWRYIVIDEAHRIKNEKSKLSEIIREFKSMNRLLLTGTPLQNNLHELWALLNFLLPDVFNSSDDFDSWFNTNSCLGDKSLVERLHCVLRPFLLRRLKSEVEKKLPPKIETKIYVGLSRMQREWYTKILMKDIDIVNNAGKSDKLRLLNILMQLRKCANHPYLFDGAEPGP</sequence>
<feature type="compositionally biased region" description="Basic and acidic residues" evidence="1">
    <location>
        <begin position="1"/>
        <end position="25"/>
    </location>
</feature>
<evidence type="ECO:0000313" key="2">
    <source>
        <dbReference type="EMBL" id="KPL97092.1"/>
    </source>
</evidence>
<proteinExistence type="predicted"/>
<feature type="compositionally biased region" description="Polar residues" evidence="1">
    <location>
        <begin position="26"/>
        <end position="38"/>
    </location>
</feature>
<accession>A0A131ZUR7</accession>
<feature type="region of interest" description="Disordered" evidence="1">
    <location>
        <begin position="1"/>
        <end position="71"/>
    </location>
</feature>
<dbReference type="PROSITE" id="PS51192">
    <property type="entry name" value="HELICASE_ATP_BIND_1"/>
    <property type="match status" value="1"/>
</dbReference>
<dbReference type="FunFam" id="3.40.50.10810:FF:000101">
    <property type="entry name" value="SWI/SNF-related, matrix-associated, actin-dependent regulator of"/>
    <property type="match status" value="1"/>
</dbReference>
<protein>
    <submittedName>
        <fullName evidence="2">Imitation SWI-like protein</fullName>
    </submittedName>
</protein>
<dbReference type="EMBL" id="JXLN01000214">
    <property type="protein sequence ID" value="KPL97092.1"/>
    <property type="molecule type" value="Genomic_DNA"/>
</dbReference>
<organism evidence="2 3">
    <name type="scientific">Sarcoptes scabiei</name>
    <name type="common">Itch mite</name>
    <name type="synonym">Acarus scabiei</name>
    <dbReference type="NCBI Taxonomy" id="52283"/>
    <lineage>
        <taxon>Eukaryota</taxon>
        <taxon>Metazoa</taxon>
        <taxon>Ecdysozoa</taxon>
        <taxon>Arthropoda</taxon>
        <taxon>Chelicerata</taxon>
        <taxon>Arachnida</taxon>
        <taxon>Acari</taxon>
        <taxon>Acariformes</taxon>
        <taxon>Sarcoptiformes</taxon>
        <taxon>Astigmata</taxon>
        <taxon>Psoroptidia</taxon>
        <taxon>Sarcoptoidea</taxon>
        <taxon>Sarcoptidae</taxon>
        <taxon>Sarcoptinae</taxon>
        <taxon>Sarcoptes</taxon>
    </lineage>
</organism>
<dbReference type="InterPro" id="IPR038718">
    <property type="entry name" value="SNF2-like_sf"/>
</dbReference>
<dbReference type="SMART" id="SM00487">
    <property type="entry name" value="DEXDc"/>
    <property type="match status" value="1"/>
</dbReference>